<gene>
    <name evidence="2" type="ORF">ACFOWS_03740</name>
</gene>
<sequence>MNSTLQKYLPERAVTPCFELIQAHGVHLKIVNHRVTRHGDYRRLPNGMHQITVNASLNKYRFLITLVHEIAHLVAFERYGRRIKPHGMEWKRTFQHLMVPFIRPEVFPSQLLPIIANHFKNPKASSSTDARLSIALKTFDVEERTQSYVYELPEGSTFRLYNGKLFKKGKKKVKRYECVELSTGRLYLFQPNAEVEQVSDKLIEPPF</sequence>
<evidence type="ECO:0000259" key="1">
    <source>
        <dbReference type="Pfam" id="PF10263"/>
    </source>
</evidence>
<dbReference type="EMBL" id="JBHSCL010000004">
    <property type="protein sequence ID" value="MFC4219226.1"/>
    <property type="molecule type" value="Genomic_DNA"/>
</dbReference>
<proteinExistence type="predicted"/>
<reference evidence="3" key="1">
    <citation type="journal article" date="2019" name="Int. J. Syst. Evol. Microbiol.">
        <title>The Global Catalogue of Microorganisms (GCM) 10K type strain sequencing project: providing services to taxonomists for standard genome sequencing and annotation.</title>
        <authorList>
            <consortium name="The Broad Institute Genomics Platform"/>
            <consortium name="The Broad Institute Genome Sequencing Center for Infectious Disease"/>
            <person name="Wu L."/>
            <person name="Ma J."/>
        </authorList>
    </citation>
    <scope>NUCLEOTIDE SEQUENCE [LARGE SCALE GENOMIC DNA]</scope>
    <source>
        <strain evidence="3">CGMCC 1.15774</strain>
    </source>
</reference>
<dbReference type="Proteomes" id="UP001595841">
    <property type="component" value="Unassembled WGS sequence"/>
</dbReference>
<evidence type="ECO:0000313" key="3">
    <source>
        <dbReference type="Proteomes" id="UP001595841"/>
    </source>
</evidence>
<comment type="caution">
    <text evidence="2">The sequence shown here is derived from an EMBL/GenBank/DDBJ whole genome shotgun (WGS) entry which is preliminary data.</text>
</comment>
<dbReference type="RefSeq" id="WP_379762642.1">
    <property type="nucleotide sequence ID" value="NZ_JBHSCL010000004.1"/>
</dbReference>
<dbReference type="Pfam" id="PF10263">
    <property type="entry name" value="SprT-like"/>
    <property type="match status" value="1"/>
</dbReference>
<organism evidence="2 3">
    <name type="scientific">Flagellimonas marina</name>
    <dbReference type="NCBI Taxonomy" id="1775168"/>
    <lineage>
        <taxon>Bacteria</taxon>
        <taxon>Pseudomonadati</taxon>
        <taxon>Bacteroidota</taxon>
        <taxon>Flavobacteriia</taxon>
        <taxon>Flavobacteriales</taxon>
        <taxon>Flavobacteriaceae</taxon>
        <taxon>Flagellimonas</taxon>
    </lineage>
</organism>
<keyword evidence="3" id="KW-1185">Reference proteome</keyword>
<feature type="domain" description="SprT-like" evidence="1">
    <location>
        <begin position="17"/>
        <end position="97"/>
    </location>
</feature>
<name>A0ABV8PK30_9FLAO</name>
<accession>A0ABV8PK30</accession>
<evidence type="ECO:0000313" key="2">
    <source>
        <dbReference type="EMBL" id="MFC4219226.1"/>
    </source>
</evidence>
<protein>
    <submittedName>
        <fullName evidence="2">SprT-like domain-containing protein</fullName>
    </submittedName>
</protein>
<dbReference type="InterPro" id="IPR006640">
    <property type="entry name" value="SprT-like_domain"/>
</dbReference>